<dbReference type="GO" id="GO:0016779">
    <property type="term" value="F:nucleotidyltransferase activity"/>
    <property type="evidence" value="ECO:0007669"/>
    <property type="project" value="UniProtKB-KW"/>
</dbReference>
<comment type="cofactor">
    <cofactor evidence="1">
        <name>Mg(2+)</name>
        <dbReference type="ChEBI" id="CHEBI:18420"/>
    </cofactor>
</comment>
<reference evidence="10" key="1">
    <citation type="submission" date="2018-05" db="EMBL/GenBank/DDBJ databases">
        <authorList>
            <person name="Lanie J.A."/>
            <person name="Ng W.-L."/>
            <person name="Kazmierczak K.M."/>
            <person name="Andrzejewski T.M."/>
            <person name="Davidsen T.M."/>
            <person name="Wayne K.J."/>
            <person name="Tettelin H."/>
            <person name="Glass J.I."/>
            <person name="Rusch D."/>
            <person name="Podicherti R."/>
            <person name="Tsui H.-C.T."/>
            <person name="Winkler M.E."/>
        </authorList>
    </citation>
    <scope>NUCLEOTIDE SEQUENCE</scope>
</reference>
<evidence type="ECO:0000256" key="1">
    <source>
        <dbReference type="ARBA" id="ARBA00001946"/>
    </source>
</evidence>
<keyword evidence="5" id="KW-0479">Metal-binding</keyword>
<sequence>VNGDFDDLRAVVAPLAELFREAGHCLYLVGGVVRNAHLPGEETTPDIDLTTDAPPDRIRDLVTGSADAVWLQGERFGTVGVRIGRHTFEITTHRSEAYFDDSRKPVVTFTKDLGEDLARRDFTVNAMAFDVVNGTLHDPFNGRVDLQARILRTPRTPEESFSDDPLRMLRAARFVAGYRLDPVPGLVEAARQLADRVAVVSTERVREELLRLLAVDDPRAGLDFLVEIGLLERILPEVATLDRSSRQAAFNRVPIASGDPLDRLAVLLLDLGPVEAGGRVRALRFSRRETAIVKGLVEIVDRVYSGPPEGGWSDEEVRRMAFNAGELLDRALDLAVAVGADTGGLITAVGELRGVGELEDLGPALDGGQVMAVLDLVDGPEVGEALAWLTDLRLREGRLSVEEAETLLTDWWGSR</sequence>
<dbReference type="PANTHER" id="PTHR46173">
    <property type="entry name" value="CCA TRNA NUCLEOTIDYLTRANSFERASE 1, MITOCHONDRIAL"/>
    <property type="match status" value="1"/>
</dbReference>
<dbReference type="InterPro" id="IPR002646">
    <property type="entry name" value="PolA_pol_head_dom"/>
</dbReference>
<evidence type="ECO:0000259" key="8">
    <source>
        <dbReference type="Pfam" id="PF01743"/>
    </source>
</evidence>
<dbReference type="InterPro" id="IPR050264">
    <property type="entry name" value="Bact_CCA-adding_enz_type3_sf"/>
</dbReference>
<dbReference type="InterPro" id="IPR043519">
    <property type="entry name" value="NT_sf"/>
</dbReference>
<dbReference type="GO" id="GO:0000049">
    <property type="term" value="F:tRNA binding"/>
    <property type="evidence" value="ECO:0007669"/>
    <property type="project" value="TreeGrafter"/>
</dbReference>
<dbReference type="CDD" id="cd05398">
    <property type="entry name" value="NT_ClassII-CCAase"/>
    <property type="match status" value="1"/>
</dbReference>
<dbReference type="Gene3D" id="3.30.460.10">
    <property type="entry name" value="Beta Polymerase, domain 2"/>
    <property type="match status" value="1"/>
</dbReference>
<dbReference type="AlphaFoldDB" id="A0A381W4A7"/>
<name>A0A381W4A7_9ZZZZ</name>
<evidence type="ECO:0000256" key="6">
    <source>
        <dbReference type="ARBA" id="ARBA00022741"/>
    </source>
</evidence>
<evidence type="ECO:0008006" key="11">
    <source>
        <dbReference type="Google" id="ProtNLM"/>
    </source>
</evidence>
<gene>
    <name evidence="10" type="ORF">METZ01_LOCUS99601</name>
</gene>
<dbReference type="Pfam" id="PF12627">
    <property type="entry name" value="PolyA_pol_RNAbd"/>
    <property type="match status" value="1"/>
</dbReference>
<feature type="non-terminal residue" evidence="10">
    <location>
        <position position="1"/>
    </location>
</feature>
<evidence type="ECO:0000313" key="10">
    <source>
        <dbReference type="EMBL" id="SVA46747.1"/>
    </source>
</evidence>
<keyword evidence="2" id="KW-0808">Transferase</keyword>
<dbReference type="Pfam" id="PF01743">
    <property type="entry name" value="PolyA_pol"/>
    <property type="match status" value="1"/>
</dbReference>
<dbReference type="GO" id="GO:0000166">
    <property type="term" value="F:nucleotide binding"/>
    <property type="evidence" value="ECO:0007669"/>
    <property type="project" value="UniProtKB-KW"/>
</dbReference>
<evidence type="ECO:0000256" key="3">
    <source>
        <dbReference type="ARBA" id="ARBA00022694"/>
    </source>
</evidence>
<dbReference type="GO" id="GO:0008033">
    <property type="term" value="P:tRNA processing"/>
    <property type="evidence" value="ECO:0007669"/>
    <property type="project" value="UniProtKB-KW"/>
</dbReference>
<accession>A0A381W4A7</accession>
<keyword evidence="6" id="KW-0547">Nucleotide-binding</keyword>
<evidence type="ECO:0000256" key="2">
    <source>
        <dbReference type="ARBA" id="ARBA00022679"/>
    </source>
</evidence>
<dbReference type="InterPro" id="IPR032828">
    <property type="entry name" value="PolyA_RNA-bd"/>
</dbReference>
<keyword evidence="3" id="KW-0819">tRNA processing</keyword>
<protein>
    <recommendedName>
        <fullName evidence="11">Poly A polymerase head domain-containing protein</fullName>
    </recommendedName>
</protein>
<dbReference type="PANTHER" id="PTHR46173:SF1">
    <property type="entry name" value="CCA TRNA NUCLEOTIDYLTRANSFERASE 1, MITOCHONDRIAL"/>
    <property type="match status" value="1"/>
</dbReference>
<evidence type="ECO:0000259" key="9">
    <source>
        <dbReference type="Pfam" id="PF12627"/>
    </source>
</evidence>
<feature type="domain" description="tRNA nucleotidyltransferase/poly(A) polymerase RNA and SrmB- binding" evidence="9">
    <location>
        <begin position="187"/>
        <end position="239"/>
    </location>
</feature>
<evidence type="ECO:0000256" key="5">
    <source>
        <dbReference type="ARBA" id="ARBA00022723"/>
    </source>
</evidence>
<dbReference type="GO" id="GO:0046872">
    <property type="term" value="F:metal ion binding"/>
    <property type="evidence" value="ECO:0007669"/>
    <property type="project" value="UniProtKB-KW"/>
</dbReference>
<keyword evidence="4" id="KW-0548">Nucleotidyltransferase</keyword>
<proteinExistence type="predicted"/>
<dbReference type="EMBL" id="UINC01010516">
    <property type="protein sequence ID" value="SVA46747.1"/>
    <property type="molecule type" value="Genomic_DNA"/>
</dbReference>
<evidence type="ECO:0000256" key="7">
    <source>
        <dbReference type="ARBA" id="ARBA00022842"/>
    </source>
</evidence>
<organism evidence="10">
    <name type="scientific">marine metagenome</name>
    <dbReference type="NCBI Taxonomy" id="408172"/>
    <lineage>
        <taxon>unclassified sequences</taxon>
        <taxon>metagenomes</taxon>
        <taxon>ecological metagenomes</taxon>
    </lineage>
</organism>
<feature type="domain" description="Poly A polymerase head" evidence="8">
    <location>
        <begin position="26"/>
        <end position="152"/>
    </location>
</feature>
<dbReference type="Gene3D" id="1.10.3090.10">
    <property type="entry name" value="cca-adding enzyme, domain 2"/>
    <property type="match status" value="1"/>
</dbReference>
<evidence type="ECO:0000256" key="4">
    <source>
        <dbReference type="ARBA" id="ARBA00022695"/>
    </source>
</evidence>
<dbReference type="SUPFAM" id="SSF81301">
    <property type="entry name" value="Nucleotidyltransferase"/>
    <property type="match status" value="1"/>
</dbReference>
<keyword evidence="7" id="KW-0460">Magnesium</keyword>
<dbReference type="SUPFAM" id="SSF81891">
    <property type="entry name" value="Poly A polymerase C-terminal region-like"/>
    <property type="match status" value="1"/>
</dbReference>